<evidence type="ECO:0000256" key="5">
    <source>
        <dbReference type="ARBA" id="ARBA00022701"/>
    </source>
</evidence>
<feature type="repeat" description="WD" evidence="12">
    <location>
        <begin position="340"/>
        <end position="381"/>
    </location>
</feature>
<dbReference type="InterPro" id="IPR048738">
    <property type="entry name" value="CEP104_Znf"/>
</dbReference>
<dbReference type="Pfam" id="PF24951">
    <property type="entry name" value="LisH_PAC1"/>
    <property type="match status" value="1"/>
</dbReference>
<dbReference type="Pfam" id="PF00400">
    <property type="entry name" value="WD40"/>
    <property type="match status" value="7"/>
</dbReference>
<feature type="region of interest" description="Disordered" evidence="13">
    <location>
        <begin position="930"/>
        <end position="976"/>
    </location>
</feature>
<keyword evidence="1 11" id="KW-0813">Transport</keyword>
<evidence type="ECO:0000256" key="8">
    <source>
        <dbReference type="ARBA" id="ARBA00023054"/>
    </source>
</evidence>
<dbReference type="Gene3D" id="2.130.10.10">
    <property type="entry name" value="YVTN repeat-like/Quinoprotein amine dehydrogenase"/>
    <property type="match status" value="1"/>
</dbReference>
<proteinExistence type="inferred from homology"/>
<dbReference type="InterPro" id="IPR001680">
    <property type="entry name" value="WD40_rpt"/>
</dbReference>
<dbReference type="CDD" id="cd00200">
    <property type="entry name" value="WD40"/>
    <property type="match status" value="1"/>
</dbReference>
<feature type="compositionally biased region" description="Basic and acidic residues" evidence="13">
    <location>
        <begin position="185"/>
        <end position="200"/>
    </location>
</feature>
<gene>
    <name evidence="16" type="primary">Necator_chrIII.g9177</name>
    <name evidence="16" type="ORF">RB195_008412</name>
</gene>
<comment type="domain">
    <text evidence="11">Dimerization mediated by the LisH domain may be required to activate dynein.</text>
</comment>
<evidence type="ECO:0000313" key="17">
    <source>
        <dbReference type="Proteomes" id="UP001303046"/>
    </source>
</evidence>
<feature type="repeat" description="WD" evidence="12">
    <location>
        <begin position="488"/>
        <end position="520"/>
    </location>
</feature>
<keyword evidence="4 11" id="KW-0132">Cell division</keyword>
<feature type="compositionally biased region" description="Basic and acidic residues" evidence="13">
    <location>
        <begin position="938"/>
        <end position="957"/>
    </location>
</feature>
<name>A0ABR1CNI6_NECAM</name>
<keyword evidence="3 12" id="KW-0853">WD repeat</keyword>
<feature type="region of interest" description="Disordered" evidence="13">
    <location>
        <begin position="185"/>
        <end position="206"/>
    </location>
</feature>
<dbReference type="EMBL" id="JAVFWL010000003">
    <property type="protein sequence ID" value="KAK6739904.1"/>
    <property type="molecule type" value="Genomic_DNA"/>
</dbReference>
<evidence type="ECO:0000256" key="11">
    <source>
        <dbReference type="HAMAP-Rule" id="MF_03141"/>
    </source>
</evidence>
<evidence type="ECO:0000259" key="14">
    <source>
        <dbReference type="Pfam" id="PF21039"/>
    </source>
</evidence>
<dbReference type="InterPro" id="IPR017252">
    <property type="entry name" value="Dynein_regulator_LIS1"/>
</dbReference>
<feature type="compositionally biased region" description="Low complexity" evidence="13">
    <location>
        <begin position="958"/>
        <end position="969"/>
    </location>
</feature>
<dbReference type="SUPFAM" id="SSF50978">
    <property type="entry name" value="WD40 repeat-like"/>
    <property type="match status" value="1"/>
</dbReference>
<dbReference type="InterPro" id="IPR019775">
    <property type="entry name" value="WD40_repeat_CS"/>
</dbReference>
<feature type="region of interest" description="Disordered" evidence="13">
    <location>
        <begin position="992"/>
        <end position="1014"/>
    </location>
</feature>
<dbReference type="Proteomes" id="UP001303046">
    <property type="component" value="Unassembled WGS sequence"/>
</dbReference>
<feature type="repeat" description="WD" evidence="12">
    <location>
        <begin position="423"/>
        <end position="445"/>
    </location>
</feature>
<dbReference type="InterPro" id="IPR037190">
    <property type="entry name" value="LIS1_N"/>
</dbReference>
<evidence type="ECO:0000259" key="15">
    <source>
        <dbReference type="Pfam" id="PF24951"/>
    </source>
</evidence>
<keyword evidence="7 11" id="KW-0498">Mitosis</keyword>
<dbReference type="PROSITE" id="PS50082">
    <property type="entry name" value="WD_REPEATS_2"/>
    <property type="match status" value="7"/>
</dbReference>
<dbReference type="SMART" id="SM00320">
    <property type="entry name" value="WD40"/>
    <property type="match status" value="7"/>
</dbReference>
<keyword evidence="17" id="KW-1185">Reference proteome</keyword>
<feature type="repeat" description="WD" evidence="12">
    <location>
        <begin position="298"/>
        <end position="339"/>
    </location>
</feature>
<keyword evidence="5 11" id="KW-0493">Microtubule</keyword>
<dbReference type="InterPro" id="IPR036322">
    <property type="entry name" value="WD40_repeat_dom_sf"/>
</dbReference>
<evidence type="ECO:0000256" key="1">
    <source>
        <dbReference type="ARBA" id="ARBA00022448"/>
    </source>
</evidence>
<keyword evidence="2 11" id="KW-0963">Cytoplasm</keyword>
<evidence type="ECO:0000256" key="12">
    <source>
        <dbReference type="PROSITE-ProRule" id="PRU00221"/>
    </source>
</evidence>
<dbReference type="InterPro" id="IPR006594">
    <property type="entry name" value="LisH"/>
</dbReference>
<evidence type="ECO:0000256" key="3">
    <source>
        <dbReference type="ARBA" id="ARBA00022574"/>
    </source>
</evidence>
<evidence type="ECO:0000256" key="6">
    <source>
        <dbReference type="ARBA" id="ARBA00022737"/>
    </source>
</evidence>
<dbReference type="InterPro" id="IPR020472">
    <property type="entry name" value="WD40_PAC1"/>
</dbReference>
<accession>A0ABR1CNI6</accession>
<comment type="subcellular location">
    <subcellularLocation>
        <location evidence="11">Cytoplasm</location>
        <location evidence="11">Cytoskeleton</location>
    </subcellularLocation>
    <subcellularLocation>
        <location evidence="11">Cytoplasm</location>
        <location evidence="11">Cytoskeleton</location>
        <location evidence="11">Microtubule organizing center</location>
        <location evidence="11">Centrosome</location>
    </subcellularLocation>
    <text evidence="11">Localizes to the plus end of microtubules and to the centrosome.</text>
</comment>
<keyword evidence="10 11" id="KW-0131">Cell cycle</keyword>
<feature type="repeat" description="WD" evidence="12">
    <location>
        <begin position="446"/>
        <end position="487"/>
    </location>
</feature>
<dbReference type="PRINTS" id="PR00320">
    <property type="entry name" value="GPROTEINBRPT"/>
</dbReference>
<dbReference type="PROSITE" id="PS50294">
    <property type="entry name" value="WD_REPEATS_REGION"/>
    <property type="match status" value="6"/>
</dbReference>
<evidence type="ECO:0000256" key="10">
    <source>
        <dbReference type="ARBA" id="ARBA00023306"/>
    </source>
</evidence>
<keyword evidence="9 11" id="KW-0206">Cytoskeleton</keyword>
<dbReference type="Gene3D" id="1.20.960.30">
    <property type="match status" value="1"/>
</dbReference>
<reference evidence="16 17" key="1">
    <citation type="submission" date="2023-08" db="EMBL/GenBank/DDBJ databases">
        <title>A Necator americanus chromosomal reference genome.</title>
        <authorList>
            <person name="Ilik V."/>
            <person name="Petrzelkova K.J."/>
            <person name="Pardy F."/>
            <person name="Fuh T."/>
            <person name="Niatou-Singa F.S."/>
            <person name="Gouil Q."/>
            <person name="Baker L."/>
            <person name="Ritchie M.E."/>
            <person name="Jex A.R."/>
            <person name="Gazzola D."/>
            <person name="Li H."/>
            <person name="Toshio Fujiwara R."/>
            <person name="Zhan B."/>
            <person name="Aroian R.V."/>
            <person name="Pafco B."/>
            <person name="Schwarz E.M."/>
        </authorList>
    </citation>
    <scope>NUCLEOTIDE SEQUENCE [LARGE SCALE GENOMIC DNA]</scope>
    <source>
        <strain evidence="16 17">Aroian</strain>
        <tissue evidence="16">Whole animal</tissue>
    </source>
</reference>
<comment type="similarity">
    <text evidence="11">Belongs to the WD repeat LIS1/nudF family.</text>
</comment>
<evidence type="ECO:0000256" key="13">
    <source>
        <dbReference type="SAM" id="MobiDB-lite"/>
    </source>
</evidence>
<feature type="compositionally biased region" description="Basic and acidic residues" evidence="13">
    <location>
        <begin position="557"/>
        <end position="575"/>
    </location>
</feature>
<comment type="subunit">
    <text evidence="11">May be a component of a dynein regulatory complex composed of at least lis-1 and nud-2. Interacts with nud-2.</text>
</comment>
<dbReference type="InterPro" id="IPR056795">
    <property type="entry name" value="PAC1-like_LisH-like_dom"/>
</dbReference>
<dbReference type="SMART" id="SM00667">
    <property type="entry name" value="LisH"/>
    <property type="match status" value="1"/>
</dbReference>
<evidence type="ECO:0000313" key="16">
    <source>
        <dbReference type="EMBL" id="KAK6739904.1"/>
    </source>
</evidence>
<organism evidence="16 17">
    <name type="scientific">Necator americanus</name>
    <name type="common">Human hookworm</name>
    <dbReference type="NCBI Taxonomy" id="51031"/>
    <lineage>
        <taxon>Eukaryota</taxon>
        <taxon>Metazoa</taxon>
        <taxon>Ecdysozoa</taxon>
        <taxon>Nematoda</taxon>
        <taxon>Chromadorea</taxon>
        <taxon>Rhabditida</taxon>
        <taxon>Rhabditina</taxon>
        <taxon>Rhabditomorpha</taxon>
        <taxon>Strongyloidea</taxon>
        <taxon>Ancylostomatidae</taxon>
        <taxon>Bunostominae</taxon>
        <taxon>Necator</taxon>
    </lineage>
</organism>
<evidence type="ECO:0000256" key="7">
    <source>
        <dbReference type="ARBA" id="ARBA00022776"/>
    </source>
</evidence>
<feature type="repeat" description="WD" evidence="12">
    <location>
        <begin position="213"/>
        <end position="254"/>
    </location>
</feature>
<dbReference type="PANTHER" id="PTHR19879">
    <property type="entry name" value="TRANSCRIPTION INITIATION FACTOR TFIID"/>
    <property type="match status" value="1"/>
</dbReference>
<dbReference type="InterPro" id="IPR015943">
    <property type="entry name" value="WD40/YVTN_repeat-like_dom_sf"/>
</dbReference>
<feature type="repeat" description="WD" evidence="12">
    <location>
        <begin position="255"/>
        <end position="287"/>
    </location>
</feature>
<feature type="domain" description="Centrosomal protein CEP104 Zn finger" evidence="14">
    <location>
        <begin position="815"/>
        <end position="928"/>
    </location>
</feature>
<evidence type="ECO:0000256" key="4">
    <source>
        <dbReference type="ARBA" id="ARBA00022618"/>
    </source>
</evidence>
<feature type="domain" description="PAC1-like LisH-like dimerisation" evidence="15">
    <location>
        <begin position="116"/>
        <end position="151"/>
    </location>
</feature>
<feature type="region of interest" description="Disordered" evidence="13">
    <location>
        <begin position="557"/>
        <end position="603"/>
    </location>
</feature>
<protein>
    <recommendedName>
        <fullName evidence="11">Lissencephaly-1 homolog</fullName>
    </recommendedName>
</protein>
<evidence type="ECO:0000256" key="2">
    <source>
        <dbReference type="ARBA" id="ARBA00022490"/>
    </source>
</evidence>
<dbReference type="PROSITE" id="PS50896">
    <property type="entry name" value="LISH"/>
    <property type="match status" value="1"/>
</dbReference>
<sequence>MERSFFPKRTVDHGIMEYQPVFLHNNSGTFRKSLLVSSELPLVVTLNLLDKVSLSSTSRVFAPKFFNLIFKKTKLKFGAVEERVFSRIRRAVIESNESILRVHRNEVGGMKMNLSDRQREEINRAVADYLQNCGYLESLQIFKQEASLSENDHKTMSGMLEKKWTSVLRLQKKVNDLEAKLAEAEKEISHGAPSREKRQPTEWIPRPPERFALTGHRAPITRVVFHPVWSVMASCSEDSTIKIWDYETGEFERSLKGHTDSVQDIAFDKAGKMLVSCSADMSIKVWEFGGSYACVKTLKGHDHNISSVCFLPSGDAILSASRDHTIKLWEVASGYCVHTFRAHSEWVRMVRVSPDGALFASASNDQSIIVWALQSKSVKATLREHEHVVECVEWAPDTALAPIRTEAGHKANGDLGAGPTHVVVSGSRDKTIKVWDALTGTVLFSLIGHDNWVRGLRFHPRGKFLVSVADDKTLRVWDLAQRRCAKTIDAHQHFVTSVDFHPTAPYVITSSVDLSCKVWECRIVRLGLRFLTLEHAVIMVMSSRHFEEEYKEYLERRERAQPRDVNTSKKSERFKPNSQEQPKPSLSDEKRAQLKGDGSYDIPNNVYHSSGYISRRSELGEDPISTVRTLRAQLRNMAIKCLEEDVPVKAHLCERACDRLTNAEGELMALSRQRTNAVLNGDTRMGEKLAKRMEELKEDVVRDTYSDLVMDKNEMKAFGVNSEWTPLKRPEEPKLAPLPPVKKKSKPVPVTIETQTEAVIEKEEKMIESPPREVKRNARLSSLMAPAHRAAVTDGQPTTVQQYDNPYQLPNYTGSCQFCDEISPDFGIASRLESHYRTSCQMMSKCRFCSKVVVVAQLNDHVINRCTFVAGRMVPCSACGMAVDAVDNGNGVGHPMCRGRPPPGGALWCSLCAVAVNNTKEAWKTHLTENCYNNPRRSGPEMELDPKLDETNPEKSVRPSSSTSTKSVTMRNSGARMIDANKLVAALQDVQLRKKQETSKKKAATTVEEKKEDK</sequence>
<dbReference type="HAMAP" id="MF_03141">
    <property type="entry name" value="lis1"/>
    <property type="match status" value="1"/>
</dbReference>
<evidence type="ECO:0000256" key="9">
    <source>
        <dbReference type="ARBA" id="ARBA00023212"/>
    </source>
</evidence>
<dbReference type="PANTHER" id="PTHR19879:SF9">
    <property type="entry name" value="TRANSCRIPTION INITIATION FACTOR TFIID SUBUNIT 5"/>
    <property type="match status" value="1"/>
</dbReference>
<keyword evidence="8 11" id="KW-0175">Coiled coil</keyword>
<dbReference type="Pfam" id="PF21039">
    <property type="entry name" value="CEP104_ZnF"/>
    <property type="match status" value="1"/>
</dbReference>
<comment type="function">
    <text evidence="11">Positively regulates the activity of the minus-end directed microtubule motor protein dynein. May enhance dynein-mediated microtubule sliding by targeting dynein to the microtubule plus end. Required for several dynein- and microtubule-dependent processes.</text>
</comment>
<comment type="caution">
    <text evidence="16">The sequence shown here is derived from an EMBL/GenBank/DDBJ whole genome shotgun (WGS) entry which is preliminary data.</text>
</comment>
<keyword evidence="6" id="KW-0677">Repeat</keyword>
<dbReference type="PROSITE" id="PS00678">
    <property type="entry name" value="WD_REPEATS_1"/>
    <property type="match status" value="2"/>
</dbReference>
<dbReference type="SUPFAM" id="SSF109925">
    <property type="entry name" value="Lissencephaly-1 protein (Lis-1, PAF-AH alpha) N-terminal domain"/>
    <property type="match status" value="1"/>
</dbReference>